<evidence type="ECO:0000259" key="6">
    <source>
        <dbReference type="Pfam" id="PF00155"/>
    </source>
</evidence>
<dbReference type="InterPro" id="IPR015421">
    <property type="entry name" value="PyrdxlP-dep_Trfase_major"/>
</dbReference>
<dbReference type="AlphaFoldDB" id="A0A059UCM1"/>
<evidence type="ECO:0000256" key="3">
    <source>
        <dbReference type="ARBA" id="ARBA00022679"/>
    </source>
</evidence>
<comment type="cofactor">
    <cofactor evidence="1">
        <name>pyridoxal 5'-phosphate</name>
        <dbReference type="ChEBI" id="CHEBI:597326"/>
    </cofactor>
</comment>
<reference evidence="7" key="1">
    <citation type="journal article" date="2014" name="Tetrahedron">
        <title>Discovery of the lomaiviticin biosynthetic gene cluster in Salinispora pacifica.</title>
        <authorList>
            <person name="Janso J.E."/>
            <person name="Haltli B.A."/>
            <person name="Eustaquio A.S."/>
            <person name="Kulowski K."/>
            <person name="Waldman A.J."/>
            <person name="Zha L."/>
            <person name="Nakamura H."/>
            <person name="Bernan V.S."/>
            <person name="He H."/>
            <person name="Carter G.T."/>
            <person name="Koehn F.E."/>
            <person name="Balskus E.P."/>
        </authorList>
    </citation>
    <scope>NUCLEOTIDE SEQUENCE</scope>
    <source>
        <strain evidence="7">DPJ-0016</strain>
    </source>
</reference>
<dbReference type="InterPro" id="IPR015422">
    <property type="entry name" value="PyrdxlP-dep_Trfase_small"/>
</dbReference>
<proteinExistence type="predicted"/>
<dbReference type="PANTHER" id="PTHR43807">
    <property type="entry name" value="FI04487P"/>
    <property type="match status" value="1"/>
</dbReference>
<dbReference type="InterPro" id="IPR004839">
    <property type="entry name" value="Aminotransferase_I/II_large"/>
</dbReference>
<organism evidence="7">
    <name type="scientific">Salinispora pacifica</name>
    <dbReference type="NCBI Taxonomy" id="351187"/>
    <lineage>
        <taxon>Bacteria</taxon>
        <taxon>Bacillati</taxon>
        <taxon>Actinomycetota</taxon>
        <taxon>Actinomycetes</taxon>
        <taxon>Micromonosporales</taxon>
        <taxon>Micromonosporaceae</taxon>
        <taxon>Salinispora</taxon>
    </lineage>
</organism>
<feature type="domain" description="Aminotransferase class I/classII large" evidence="6">
    <location>
        <begin position="33"/>
        <end position="384"/>
    </location>
</feature>
<feature type="chain" id="PRO_5039188431" evidence="5">
    <location>
        <begin position="22"/>
        <end position="400"/>
    </location>
</feature>
<sequence length="400" mass="42232">MSTFPVRVARRVAGIRPLALAGLLPLAAASGAVDLALGVPPDAPPAPAVDGAVLALRGGRNQYTPAAGLDELRAQIAAELARTRGASVDPQRHVTVTSGSAEGVLAALLAVTDPGDEVLMVEPFFEIYPGAVALCGAVPRYVPLTPGSWRLDPAVLRRAVTTRTRAVLLNTPHNPTGRVFGRAEVEAVRAVCAEYGLVCITDETYDSFVFDGDGPLSPWDLPDGRPRTVLVGSLSKSLRISGWRLGYCVAEEELTHGLRRAHEHLTLGAATPLQHGAAAGLAQLRGVDAAALHNRLVRRRDQLASGLARLGFGVTVPEGGWFLLADTAPLRWSSSRLAERLVREAGVLTAPGTAFFDDPTDGEQWLRVCLVRDEETTAVALDRIGGFLRSAGHRSGSVTA</sequence>
<dbReference type="EMBL" id="KF731828">
    <property type="protein sequence ID" value="AHZ61870.1"/>
    <property type="molecule type" value="Genomic_DNA"/>
</dbReference>
<dbReference type="SUPFAM" id="SSF53383">
    <property type="entry name" value="PLP-dependent transferases"/>
    <property type="match status" value="1"/>
</dbReference>
<evidence type="ECO:0000256" key="2">
    <source>
        <dbReference type="ARBA" id="ARBA00022576"/>
    </source>
</evidence>
<dbReference type="Gene3D" id="3.90.1150.10">
    <property type="entry name" value="Aspartate Aminotransferase, domain 1"/>
    <property type="match status" value="1"/>
</dbReference>
<dbReference type="Gene3D" id="3.40.640.10">
    <property type="entry name" value="Type I PLP-dependent aspartate aminotransferase-like (Major domain)"/>
    <property type="match status" value="1"/>
</dbReference>
<dbReference type="PANTHER" id="PTHR43807:SF20">
    <property type="entry name" value="FI04487P"/>
    <property type="match status" value="1"/>
</dbReference>
<name>A0A059UCM1_SALPI</name>
<keyword evidence="5" id="KW-0732">Signal</keyword>
<dbReference type="InterPro" id="IPR015424">
    <property type="entry name" value="PyrdxlP-dep_Trfase"/>
</dbReference>
<keyword evidence="2" id="KW-0032">Aminotransferase</keyword>
<evidence type="ECO:0000256" key="5">
    <source>
        <dbReference type="SAM" id="SignalP"/>
    </source>
</evidence>
<dbReference type="GO" id="GO:0030170">
    <property type="term" value="F:pyridoxal phosphate binding"/>
    <property type="evidence" value="ECO:0007669"/>
    <property type="project" value="InterPro"/>
</dbReference>
<evidence type="ECO:0000256" key="4">
    <source>
        <dbReference type="ARBA" id="ARBA00022898"/>
    </source>
</evidence>
<feature type="signal peptide" evidence="5">
    <location>
        <begin position="1"/>
        <end position="21"/>
    </location>
</feature>
<dbReference type="CDD" id="cd00609">
    <property type="entry name" value="AAT_like"/>
    <property type="match status" value="1"/>
</dbReference>
<keyword evidence="4" id="KW-0663">Pyridoxal phosphate</keyword>
<gene>
    <name evidence="7" type="primary">lom36</name>
</gene>
<dbReference type="GO" id="GO:0016212">
    <property type="term" value="F:kynurenine-oxoglutarate transaminase activity"/>
    <property type="evidence" value="ECO:0007669"/>
    <property type="project" value="TreeGrafter"/>
</dbReference>
<evidence type="ECO:0000313" key="7">
    <source>
        <dbReference type="EMBL" id="AHZ61870.1"/>
    </source>
</evidence>
<dbReference type="Pfam" id="PF00155">
    <property type="entry name" value="Aminotran_1_2"/>
    <property type="match status" value="1"/>
</dbReference>
<accession>A0A059UCM1</accession>
<dbReference type="GO" id="GO:0005737">
    <property type="term" value="C:cytoplasm"/>
    <property type="evidence" value="ECO:0007669"/>
    <property type="project" value="TreeGrafter"/>
</dbReference>
<dbReference type="InterPro" id="IPR051326">
    <property type="entry name" value="Kynurenine-oxoglutarate_AT"/>
</dbReference>
<keyword evidence="3" id="KW-0808">Transferase</keyword>
<protein>
    <submittedName>
        <fullName evidence="7">Lom36</fullName>
    </submittedName>
</protein>
<evidence type="ECO:0000256" key="1">
    <source>
        <dbReference type="ARBA" id="ARBA00001933"/>
    </source>
</evidence>